<proteinExistence type="predicted"/>
<dbReference type="STRING" id="1314778.A0A5C3NP16"/>
<accession>A0A5C3NP16</accession>
<organism evidence="2 3">
    <name type="scientific">Polyporus arcularius HHB13444</name>
    <dbReference type="NCBI Taxonomy" id="1314778"/>
    <lineage>
        <taxon>Eukaryota</taxon>
        <taxon>Fungi</taxon>
        <taxon>Dikarya</taxon>
        <taxon>Basidiomycota</taxon>
        <taxon>Agaricomycotina</taxon>
        <taxon>Agaricomycetes</taxon>
        <taxon>Polyporales</taxon>
        <taxon>Polyporaceae</taxon>
        <taxon>Polyporus</taxon>
    </lineage>
</organism>
<evidence type="ECO:0000313" key="2">
    <source>
        <dbReference type="EMBL" id="TFK79024.1"/>
    </source>
</evidence>
<dbReference type="InParanoid" id="A0A5C3NP16"/>
<keyword evidence="3" id="KW-1185">Reference proteome</keyword>
<gene>
    <name evidence="2" type="ORF">K466DRAFT_668256</name>
</gene>
<sequence length="121" mass="13521">MTVRDAEVSLLKKMNKGKQGQATYDPKKPRVVRIYVASSFPPPAPAPSGRTSACRSSRTVRELFTQRGLIEDKRAMPFVQAFKLKKFGTHTAFNRNRAILRGQVLAVEEAKSKTCPSSRKL</sequence>
<dbReference type="EMBL" id="ML212204">
    <property type="protein sequence ID" value="TFK79024.1"/>
    <property type="molecule type" value="Genomic_DNA"/>
</dbReference>
<name>A0A5C3NP16_9APHY</name>
<reference evidence="2 3" key="1">
    <citation type="journal article" date="2019" name="Nat. Ecol. Evol.">
        <title>Megaphylogeny resolves global patterns of mushroom evolution.</title>
        <authorList>
            <person name="Varga T."/>
            <person name="Krizsan K."/>
            <person name="Foldi C."/>
            <person name="Dima B."/>
            <person name="Sanchez-Garcia M."/>
            <person name="Sanchez-Ramirez S."/>
            <person name="Szollosi G.J."/>
            <person name="Szarkandi J.G."/>
            <person name="Papp V."/>
            <person name="Albert L."/>
            <person name="Andreopoulos W."/>
            <person name="Angelini C."/>
            <person name="Antonin V."/>
            <person name="Barry K.W."/>
            <person name="Bougher N.L."/>
            <person name="Buchanan P."/>
            <person name="Buyck B."/>
            <person name="Bense V."/>
            <person name="Catcheside P."/>
            <person name="Chovatia M."/>
            <person name="Cooper J."/>
            <person name="Damon W."/>
            <person name="Desjardin D."/>
            <person name="Finy P."/>
            <person name="Geml J."/>
            <person name="Haridas S."/>
            <person name="Hughes K."/>
            <person name="Justo A."/>
            <person name="Karasinski D."/>
            <person name="Kautmanova I."/>
            <person name="Kiss B."/>
            <person name="Kocsube S."/>
            <person name="Kotiranta H."/>
            <person name="LaButti K.M."/>
            <person name="Lechner B.E."/>
            <person name="Liimatainen K."/>
            <person name="Lipzen A."/>
            <person name="Lukacs Z."/>
            <person name="Mihaltcheva S."/>
            <person name="Morgado L.N."/>
            <person name="Niskanen T."/>
            <person name="Noordeloos M.E."/>
            <person name="Ohm R.A."/>
            <person name="Ortiz-Santana B."/>
            <person name="Ovrebo C."/>
            <person name="Racz N."/>
            <person name="Riley R."/>
            <person name="Savchenko A."/>
            <person name="Shiryaev A."/>
            <person name="Soop K."/>
            <person name="Spirin V."/>
            <person name="Szebenyi C."/>
            <person name="Tomsovsky M."/>
            <person name="Tulloss R.E."/>
            <person name="Uehling J."/>
            <person name="Grigoriev I.V."/>
            <person name="Vagvolgyi C."/>
            <person name="Papp T."/>
            <person name="Martin F.M."/>
            <person name="Miettinen O."/>
            <person name="Hibbett D.S."/>
            <person name="Nagy L.G."/>
        </authorList>
    </citation>
    <scope>NUCLEOTIDE SEQUENCE [LARGE SCALE GENOMIC DNA]</scope>
    <source>
        <strain evidence="2 3">HHB13444</strain>
    </source>
</reference>
<protein>
    <submittedName>
        <fullName evidence="2">Uncharacterized protein</fullName>
    </submittedName>
</protein>
<dbReference type="AlphaFoldDB" id="A0A5C3NP16"/>
<evidence type="ECO:0000313" key="3">
    <source>
        <dbReference type="Proteomes" id="UP000308197"/>
    </source>
</evidence>
<feature type="region of interest" description="Disordered" evidence="1">
    <location>
        <begin position="1"/>
        <end position="25"/>
    </location>
</feature>
<dbReference type="Proteomes" id="UP000308197">
    <property type="component" value="Unassembled WGS sequence"/>
</dbReference>
<evidence type="ECO:0000256" key="1">
    <source>
        <dbReference type="SAM" id="MobiDB-lite"/>
    </source>
</evidence>